<dbReference type="AlphaFoldDB" id="A0ABD3ESG7"/>
<gene>
    <name evidence="2" type="ORF">V7S43_018987</name>
</gene>
<keyword evidence="3" id="KW-1185">Reference proteome</keyword>
<evidence type="ECO:0000256" key="1">
    <source>
        <dbReference type="SAM" id="Phobius"/>
    </source>
</evidence>
<accession>A0ABD3ESG7</accession>
<keyword evidence="1" id="KW-0472">Membrane</keyword>
<dbReference type="Proteomes" id="UP001632037">
    <property type="component" value="Unassembled WGS sequence"/>
</dbReference>
<sequence length="73" mass="8625">MTTQYAEYQTFHVQSALDDLNHDVMVYGLGYIGGAIVVFVPEFRVQNIGFFDEKKNAPEHSLLIYRRMRRKWL</sequence>
<feature type="transmembrane region" description="Helical" evidence="1">
    <location>
        <begin position="24"/>
        <end position="45"/>
    </location>
</feature>
<proteinExistence type="predicted"/>
<evidence type="ECO:0000313" key="3">
    <source>
        <dbReference type="Proteomes" id="UP001632037"/>
    </source>
</evidence>
<keyword evidence="1" id="KW-1133">Transmembrane helix</keyword>
<reference evidence="2 3" key="1">
    <citation type="submission" date="2024-09" db="EMBL/GenBank/DDBJ databases">
        <title>Genome sequencing and assembly of Phytophthora oleae, isolate VK10A, causative agent of rot of olive drupes.</title>
        <authorList>
            <person name="Conti Taguali S."/>
            <person name="Riolo M."/>
            <person name="La Spada F."/>
            <person name="Cacciola S.O."/>
            <person name="Dionisio G."/>
        </authorList>
    </citation>
    <scope>NUCLEOTIDE SEQUENCE [LARGE SCALE GENOMIC DNA]</scope>
    <source>
        <strain evidence="2 3">VK10A</strain>
    </source>
</reference>
<organism evidence="2 3">
    <name type="scientific">Phytophthora oleae</name>
    <dbReference type="NCBI Taxonomy" id="2107226"/>
    <lineage>
        <taxon>Eukaryota</taxon>
        <taxon>Sar</taxon>
        <taxon>Stramenopiles</taxon>
        <taxon>Oomycota</taxon>
        <taxon>Peronosporomycetes</taxon>
        <taxon>Peronosporales</taxon>
        <taxon>Peronosporaceae</taxon>
        <taxon>Phytophthora</taxon>
    </lineage>
</organism>
<evidence type="ECO:0000313" key="2">
    <source>
        <dbReference type="EMBL" id="KAL3656186.1"/>
    </source>
</evidence>
<protein>
    <submittedName>
        <fullName evidence="2">Uncharacterized protein</fullName>
    </submittedName>
</protein>
<dbReference type="EMBL" id="JBIMZQ010000097">
    <property type="protein sequence ID" value="KAL3656186.1"/>
    <property type="molecule type" value="Genomic_DNA"/>
</dbReference>
<comment type="caution">
    <text evidence="2">The sequence shown here is derived from an EMBL/GenBank/DDBJ whole genome shotgun (WGS) entry which is preliminary data.</text>
</comment>
<name>A0ABD3ESG7_9STRA</name>
<keyword evidence="1" id="KW-0812">Transmembrane</keyword>